<evidence type="ECO:0000313" key="2">
    <source>
        <dbReference type="Proteomes" id="UP000308760"/>
    </source>
</evidence>
<protein>
    <submittedName>
        <fullName evidence="1">Uncharacterized protein</fullName>
    </submittedName>
</protein>
<evidence type="ECO:0000313" key="1">
    <source>
        <dbReference type="EMBL" id="THV42015.1"/>
    </source>
</evidence>
<dbReference type="RefSeq" id="WP_136534170.1">
    <property type="nucleotide sequence ID" value="NZ_STGY01000032.1"/>
</dbReference>
<keyword evidence="2" id="KW-1185">Reference proteome</keyword>
<sequence>MSREDFVREVEAAIGELKASYRGNASESDLYEATLFVLCVDAAKRAGGRVLLTHDGRNAIQQLSFRRSPGNLWLGEFTYALVNFPSTSKQLEVHLGAYVASGSSKVAHECDVAILDHEEAERSRQGQVHPRARGLIAVIEAKLYATSPSLGVGRGFLGLAQELGPKRCSLVFPSGGSDNILALIAKRDSQAYDRLLPGRDSIGTMREHLVKAISNWKHVR</sequence>
<dbReference type="Proteomes" id="UP000308760">
    <property type="component" value="Unassembled WGS sequence"/>
</dbReference>
<proteinExistence type="predicted"/>
<reference evidence="2" key="1">
    <citation type="submission" date="2019-04" db="EMBL/GenBank/DDBJ databases">
        <title>Nocardioides xinjiangensis sp. nov.</title>
        <authorList>
            <person name="Liu S."/>
        </authorList>
    </citation>
    <scope>NUCLEOTIDE SEQUENCE [LARGE SCALE GENOMIC DNA]</scope>
    <source>
        <strain evidence="2">18</strain>
    </source>
</reference>
<name>A0A4S8QGD3_9ACTN</name>
<dbReference type="OrthoDB" id="7833995at2"/>
<dbReference type="AlphaFoldDB" id="A0A4S8QGD3"/>
<reference evidence="1 2" key="2">
    <citation type="submission" date="2019-05" db="EMBL/GenBank/DDBJ databases">
        <title>Glycomyces buryatensis sp. nov.</title>
        <authorList>
            <person name="Nikitina E."/>
        </authorList>
    </citation>
    <scope>NUCLEOTIDE SEQUENCE [LARGE SCALE GENOMIC DNA]</scope>
    <source>
        <strain evidence="1 2">18</strain>
    </source>
</reference>
<accession>A0A4S8QGD3</accession>
<gene>
    <name evidence="1" type="ORF">FAB82_08805</name>
</gene>
<organism evidence="1 2">
    <name type="scientific">Glycomyces buryatensis</name>
    <dbReference type="NCBI Taxonomy" id="2570927"/>
    <lineage>
        <taxon>Bacteria</taxon>
        <taxon>Bacillati</taxon>
        <taxon>Actinomycetota</taxon>
        <taxon>Actinomycetes</taxon>
        <taxon>Glycomycetales</taxon>
        <taxon>Glycomycetaceae</taxon>
        <taxon>Glycomyces</taxon>
    </lineage>
</organism>
<comment type="caution">
    <text evidence="1">The sequence shown here is derived from an EMBL/GenBank/DDBJ whole genome shotgun (WGS) entry which is preliminary data.</text>
</comment>
<dbReference type="EMBL" id="STGY01000032">
    <property type="protein sequence ID" value="THV42015.1"/>
    <property type="molecule type" value="Genomic_DNA"/>
</dbReference>